<feature type="compositionally biased region" description="Low complexity" evidence="1">
    <location>
        <begin position="13"/>
        <end position="30"/>
    </location>
</feature>
<evidence type="ECO:0000313" key="2">
    <source>
        <dbReference type="EMBL" id="KAK5632682.1"/>
    </source>
</evidence>
<dbReference type="EMBL" id="JAWHQM010000026">
    <property type="protein sequence ID" value="KAK5632682.1"/>
    <property type="molecule type" value="Genomic_DNA"/>
</dbReference>
<gene>
    <name evidence="2" type="ORF">RRF57_008396</name>
</gene>
<proteinExistence type="predicted"/>
<keyword evidence="3" id="KW-1185">Reference proteome</keyword>
<feature type="region of interest" description="Disordered" evidence="1">
    <location>
        <begin position="1"/>
        <end position="72"/>
    </location>
</feature>
<name>A0AAN7UPC2_9PEZI</name>
<evidence type="ECO:0000256" key="1">
    <source>
        <dbReference type="SAM" id="MobiDB-lite"/>
    </source>
</evidence>
<accession>A0AAN7UPC2</accession>
<sequence length="72" mass="7700">MRAVNYGPRDADTTTTAEKSTTATTATTTPEAKESIVRQQTTTRALSFPGRWIPKPRGITLAHPGGGKEGKE</sequence>
<comment type="caution">
    <text evidence="2">The sequence shown here is derived from an EMBL/GenBank/DDBJ whole genome shotgun (WGS) entry which is preliminary data.</text>
</comment>
<protein>
    <submittedName>
        <fullName evidence="2">Uncharacterized protein</fullName>
    </submittedName>
</protein>
<dbReference type="AlphaFoldDB" id="A0AAN7UPC2"/>
<reference evidence="2 3" key="1">
    <citation type="submission" date="2023-10" db="EMBL/GenBank/DDBJ databases">
        <title>Draft genome sequence of Xylaria bambusicola isolate GMP-LS, the root and basal stem rot pathogen of sugarcane in Indonesia.</title>
        <authorList>
            <person name="Selvaraj P."/>
            <person name="Muralishankar V."/>
            <person name="Muruganantham S."/>
            <person name="Sp S."/>
            <person name="Haryani S."/>
            <person name="Lau K.J.X."/>
            <person name="Naqvi N.I."/>
        </authorList>
    </citation>
    <scope>NUCLEOTIDE SEQUENCE [LARGE SCALE GENOMIC DNA]</scope>
    <source>
        <strain evidence="2">GMP-LS</strain>
    </source>
</reference>
<organism evidence="2 3">
    <name type="scientific">Xylaria bambusicola</name>
    <dbReference type="NCBI Taxonomy" id="326684"/>
    <lineage>
        <taxon>Eukaryota</taxon>
        <taxon>Fungi</taxon>
        <taxon>Dikarya</taxon>
        <taxon>Ascomycota</taxon>
        <taxon>Pezizomycotina</taxon>
        <taxon>Sordariomycetes</taxon>
        <taxon>Xylariomycetidae</taxon>
        <taxon>Xylariales</taxon>
        <taxon>Xylariaceae</taxon>
        <taxon>Xylaria</taxon>
    </lineage>
</organism>
<dbReference type="Proteomes" id="UP001305414">
    <property type="component" value="Unassembled WGS sequence"/>
</dbReference>
<evidence type="ECO:0000313" key="3">
    <source>
        <dbReference type="Proteomes" id="UP001305414"/>
    </source>
</evidence>